<keyword evidence="3" id="KW-1185">Reference proteome</keyword>
<dbReference type="Proteomes" id="UP001259803">
    <property type="component" value="Unassembled WGS sequence"/>
</dbReference>
<feature type="domain" description="AB hydrolase-1" evidence="1">
    <location>
        <begin position="28"/>
        <end position="128"/>
    </location>
</feature>
<gene>
    <name evidence="2" type="ORF">RM533_00810</name>
</gene>
<dbReference type="PRINTS" id="PR00111">
    <property type="entry name" value="ABHYDROLASE"/>
</dbReference>
<comment type="caution">
    <text evidence="2">The sequence shown here is derived from an EMBL/GenBank/DDBJ whole genome shotgun (WGS) entry which is preliminary data.</text>
</comment>
<dbReference type="GO" id="GO:0016787">
    <property type="term" value="F:hydrolase activity"/>
    <property type="evidence" value="ECO:0007669"/>
    <property type="project" value="UniProtKB-KW"/>
</dbReference>
<protein>
    <submittedName>
        <fullName evidence="2">Alpha/beta hydrolase</fullName>
    </submittedName>
</protein>
<reference evidence="2 3" key="1">
    <citation type="submission" date="2023-09" db="EMBL/GenBank/DDBJ databases">
        <authorList>
            <person name="Rey-Velasco X."/>
        </authorList>
    </citation>
    <scope>NUCLEOTIDE SEQUENCE [LARGE SCALE GENOMIC DNA]</scope>
    <source>
        <strain evidence="2 3">F390</strain>
    </source>
</reference>
<proteinExistence type="predicted"/>
<dbReference type="InterPro" id="IPR000073">
    <property type="entry name" value="AB_hydrolase_1"/>
</dbReference>
<evidence type="ECO:0000313" key="3">
    <source>
        <dbReference type="Proteomes" id="UP001259803"/>
    </source>
</evidence>
<dbReference type="InterPro" id="IPR050228">
    <property type="entry name" value="Carboxylesterase_BioH"/>
</dbReference>
<dbReference type="SUPFAM" id="SSF53474">
    <property type="entry name" value="alpha/beta-Hydrolases"/>
    <property type="match status" value="1"/>
</dbReference>
<sequence>MREWIPVRYKSADDRLQLFARDYPADGPTLLLMHGLTRNSADFEPLISHLDERFRLIVPDQRGRGLSDPDPDPANYRLDVYASDMFALMGKLDIGRAGLIGTSMGGLMAMMMGTTAPAMVSCIVLNDIGPQVEQEGLDRIRGYVGPVGTFGSWGEAAQACAEINGDAFPSWGDADWLAFAHRTCTRTASGQIRFAYDPAIAGQEQESDGGDDEHGAGLVPADLWPLWDALDPLPILALRGALSDLLSAQTVATMAQRHSGPFRAVEIAGVGHAPMLDEAAARAAIGSFLQRHAG</sequence>
<dbReference type="Gene3D" id="3.40.50.1820">
    <property type="entry name" value="alpha/beta hydrolase"/>
    <property type="match status" value="1"/>
</dbReference>
<keyword evidence="2" id="KW-0378">Hydrolase</keyword>
<dbReference type="InterPro" id="IPR029058">
    <property type="entry name" value="AB_hydrolase_fold"/>
</dbReference>
<evidence type="ECO:0000313" key="2">
    <source>
        <dbReference type="EMBL" id="MDT0574718.1"/>
    </source>
</evidence>
<dbReference type="Pfam" id="PF00561">
    <property type="entry name" value="Abhydrolase_1"/>
    <property type="match status" value="1"/>
</dbReference>
<accession>A0ABU2ZDP1</accession>
<dbReference type="PANTHER" id="PTHR43194">
    <property type="entry name" value="HYDROLASE ALPHA/BETA FOLD FAMILY"/>
    <property type="match status" value="1"/>
</dbReference>
<dbReference type="EMBL" id="JAVRHS010000001">
    <property type="protein sequence ID" value="MDT0574718.1"/>
    <property type="molecule type" value="Genomic_DNA"/>
</dbReference>
<name>A0ABU2ZDP1_9SPHN</name>
<organism evidence="2 3">
    <name type="scientific">Croceicoccus esteveae</name>
    <dbReference type="NCBI Taxonomy" id="3075597"/>
    <lineage>
        <taxon>Bacteria</taxon>
        <taxon>Pseudomonadati</taxon>
        <taxon>Pseudomonadota</taxon>
        <taxon>Alphaproteobacteria</taxon>
        <taxon>Sphingomonadales</taxon>
        <taxon>Erythrobacteraceae</taxon>
        <taxon>Croceicoccus</taxon>
    </lineage>
</organism>
<dbReference type="RefSeq" id="WP_311339283.1">
    <property type="nucleotide sequence ID" value="NZ_JAVRHS010000001.1"/>
</dbReference>
<evidence type="ECO:0000259" key="1">
    <source>
        <dbReference type="Pfam" id="PF00561"/>
    </source>
</evidence>
<dbReference type="PANTHER" id="PTHR43194:SF2">
    <property type="entry name" value="PEROXISOMAL MEMBRANE PROTEIN LPX1"/>
    <property type="match status" value="1"/>
</dbReference>